<evidence type="ECO:0000256" key="1">
    <source>
        <dbReference type="SAM" id="MobiDB-lite"/>
    </source>
</evidence>
<dbReference type="InterPro" id="IPR012373">
    <property type="entry name" value="Ferrdict_sens_TM"/>
</dbReference>
<dbReference type="Proteomes" id="UP001202961">
    <property type="component" value="Unassembled WGS sequence"/>
</dbReference>
<evidence type="ECO:0000256" key="2">
    <source>
        <dbReference type="SAM" id="Phobius"/>
    </source>
</evidence>
<dbReference type="PANTHER" id="PTHR30273:SF2">
    <property type="entry name" value="PROTEIN FECR"/>
    <property type="match status" value="1"/>
</dbReference>
<accession>A0ABT0U2Y1</accession>
<sequence length="473" mass="52158">MNHREFYRRLRDAYLDGTASQADVDELRQYLKSSDELLDDYIEHANQDAALLWDGLPEYEPPLPQPSSASNRMDVFWRYAPLVAATLLFAVSVGWEWIRSTPKPVATILSSTNCHWGTGTLPTSVGQELQSGRLRLISGIAELQFPKVTVSMEGPVDIELISAERCRLHSGSIVGSVSEGGEGFVVETPRAEIVDGGTKFGVFVDNLGDARLDVLEGKVDVRHFGSGRQLTVNRSNQAFASEETIETFDPKLKARLQKQQEARNSIDNVIHVSSASGNGEEGDVTSGDREEGDEFPRPDHALLVKHSSDSDEWNRKAFVRFDLTGVDASELSRVDLRLEGIPTGMGYTSLVPDSTFHVFGVKPEFDIDWNSRTLDQTNFPGRLGDTFELDPAKVQLLGEFVVPQSQPVGQFVVTDPRLQQFIEDELGSSPTLVVTRVTSAAASQSYVHGFASRTHPTATPPTLRLQIKQQSAE</sequence>
<dbReference type="PANTHER" id="PTHR30273">
    <property type="entry name" value="PERIPLASMIC SIGNAL SENSOR AND SIGMA FACTOR ACTIVATOR FECR-RELATED"/>
    <property type="match status" value="1"/>
</dbReference>
<name>A0ABT0U2Y1_9BACT</name>
<comment type="caution">
    <text evidence="3">The sequence shown here is derived from an EMBL/GenBank/DDBJ whole genome shotgun (WGS) entry which is preliminary data.</text>
</comment>
<dbReference type="Gene3D" id="2.60.120.1440">
    <property type="match status" value="1"/>
</dbReference>
<keyword evidence="2" id="KW-1133">Transmembrane helix</keyword>
<proteinExistence type="predicted"/>
<keyword evidence="2" id="KW-0472">Membrane</keyword>
<reference evidence="3 4" key="1">
    <citation type="journal article" date="2022" name="Syst. Appl. Microbiol.">
        <title>Rhodopirellula aestuarii sp. nov., a novel member of the genus Rhodopirellula isolated from brackish sediments collected in the Tagus River estuary, Portugal.</title>
        <authorList>
            <person name="Vitorino I.R."/>
            <person name="Klimek D."/>
            <person name="Calusinska M."/>
            <person name="Lobo-da-Cunha A."/>
            <person name="Vasconcelos V."/>
            <person name="Lage O.M."/>
        </authorList>
    </citation>
    <scope>NUCLEOTIDE SEQUENCE [LARGE SCALE GENOMIC DNA]</scope>
    <source>
        <strain evidence="3 4">ICT_H3.1</strain>
    </source>
</reference>
<organism evidence="3 4">
    <name type="scientific">Aporhodopirellula aestuarii</name>
    <dbReference type="NCBI Taxonomy" id="2950107"/>
    <lineage>
        <taxon>Bacteria</taxon>
        <taxon>Pseudomonadati</taxon>
        <taxon>Planctomycetota</taxon>
        <taxon>Planctomycetia</taxon>
        <taxon>Pirellulales</taxon>
        <taxon>Pirellulaceae</taxon>
        <taxon>Aporhodopirellula</taxon>
    </lineage>
</organism>
<gene>
    <name evidence="3" type="ORF">NB063_11620</name>
</gene>
<keyword evidence="2" id="KW-0812">Transmembrane</keyword>
<keyword evidence="4" id="KW-1185">Reference proteome</keyword>
<feature type="compositionally biased region" description="Polar residues" evidence="1">
    <location>
        <begin position="266"/>
        <end position="277"/>
    </location>
</feature>
<evidence type="ECO:0000313" key="4">
    <source>
        <dbReference type="Proteomes" id="UP001202961"/>
    </source>
</evidence>
<dbReference type="EMBL" id="JAMQBK010000029">
    <property type="protein sequence ID" value="MCM2371254.1"/>
    <property type="molecule type" value="Genomic_DNA"/>
</dbReference>
<evidence type="ECO:0000313" key="3">
    <source>
        <dbReference type="EMBL" id="MCM2371254.1"/>
    </source>
</evidence>
<dbReference type="RefSeq" id="WP_250928891.1">
    <property type="nucleotide sequence ID" value="NZ_JAMQBK010000029.1"/>
</dbReference>
<feature type="transmembrane region" description="Helical" evidence="2">
    <location>
        <begin position="76"/>
        <end position="98"/>
    </location>
</feature>
<protein>
    <submittedName>
        <fullName evidence="3">Iron dicitrate transport regulator FecR</fullName>
    </submittedName>
</protein>
<feature type="region of interest" description="Disordered" evidence="1">
    <location>
        <begin position="266"/>
        <end position="299"/>
    </location>
</feature>
<feature type="compositionally biased region" description="Basic and acidic residues" evidence="1">
    <location>
        <begin position="286"/>
        <end position="299"/>
    </location>
</feature>